<reference evidence="2 3" key="1">
    <citation type="submission" date="2024-02" db="EMBL/GenBank/DDBJ databases">
        <title>A draft genome for the cacao thread blight pathogen Marasmius crinis-equi.</title>
        <authorList>
            <person name="Cohen S.P."/>
            <person name="Baruah I.K."/>
            <person name="Amoako-Attah I."/>
            <person name="Bukari Y."/>
            <person name="Meinhardt L.W."/>
            <person name="Bailey B.A."/>
        </authorList>
    </citation>
    <scope>NUCLEOTIDE SEQUENCE [LARGE SCALE GENOMIC DNA]</scope>
    <source>
        <strain evidence="2 3">GH-76</strain>
    </source>
</reference>
<dbReference type="SUPFAM" id="SSF82199">
    <property type="entry name" value="SET domain"/>
    <property type="match status" value="1"/>
</dbReference>
<dbReference type="InterPro" id="IPR046341">
    <property type="entry name" value="SET_dom_sf"/>
</dbReference>
<accession>A0ABR3FJE2</accession>
<evidence type="ECO:0000256" key="1">
    <source>
        <dbReference type="SAM" id="MobiDB-lite"/>
    </source>
</evidence>
<keyword evidence="3" id="KW-1185">Reference proteome</keyword>
<gene>
    <name evidence="2" type="primary">SET6</name>
    <name evidence="2" type="ORF">V5O48_006543</name>
</gene>
<organism evidence="2 3">
    <name type="scientific">Marasmius crinis-equi</name>
    <dbReference type="NCBI Taxonomy" id="585013"/>
    <lineage>
        <taxon>Eukaryota</taxon>
        <taxon>Fungi</taxon>
        <taxon>Dikarya</taxon>
        <taxon>Basidiomycota</taxon>
        <taxon>Agaricomycotina</taxon>
        <taxon>Agaricomycetes</taxon>
        <taxon>Agaricomycetidae</taxon>
        <taxon>Agaricales</taxon>
        <taxon>Marasmiineae</taxon>
        <taxon>Marasmiaceae</taxon>
        <taxon>Marasmius</taxon>
    </lineage>
</organism>
<protein>
    <submittedName>
        <fullName evidence="2">Histone-lysine N-methyltransferase set-6</fullName>
    </submittedName>
</protein>
<dbReference type="InterPro" id="IPR050869">
    <property type="entry name" value="H3K4_H4K5_MeTrfase"/>
</dbReference>
<name>A0ABR3FJE2_9AGAR</name>
<feature type="region of interest" description="Disordered" evidence="1">
    <location>
        <begin position="124"/>
        <end position="146"/>
    </location>
</feature>
<proteinExistence type="predicted"/>
<evidence type="ECO:0000313" key="3">
    <source>
        <dbReference type="Proteomes" id="UP001465976"/>
    </source>
</evidence>
<dbReference type="EMBL" id="JBAHYK010000305">
    <property type="protein sequence ID" value="KAL0575427.1"/>
    <property type="molecule type" value="Genomic_DNA"/>
</dbReference>
<feature type="compositionally biased region" description="Pro residues" evidence="1">
    <location>
        <begin position="134"/>
        <end position="145"/>
    </location>
</feature>
<sequence>MIDDSNEFANDLMKRLVMSYDSIDAELLSDVDAWIEKRDPDEDCPVRKARSMIRDHEQLKLRKTHDRRIIKSLQYTLQDSKKKSEESAARLAEEAQKQYELRRLLEESQKEAEKLREIQRSLLDAKAKKRKKPTPPPSNPLPAPPRHIGIFPSTWTHQAVDPDATPTASGFMTLSPAHNPIHAPEPRYPHDTHVQGPGIVNSYGLLTFNDRTGSTSKAKRHNHVDRGGLGPGQIVDGSAYWTCQTTNEVLPEMSSPQSERSKPSFDYLRSNTGRWYGDSLTTPRWLRANSASCVREYNRLTLGKDQEMDELYAIRATAYGGRGVFAAQPISKGTLVHTSHAPYSSVIFREYRKEVCAQCFSYAFDNQRRTWSVKVEGMGVWFCSEGCRKVWEDDEVFDGVSIMGQMNASIEKLDKTLKKYKSAPAIPPNPTTPSILTQEALDLAWRTAEQNRGKPSLDPLNDLELDMVRFLASAIINRYNEDVPTPSFREYHALSGSWSQFMELQDNELDHVRAKPHILDSHLRVYAFLRKAIVPVLKPYVETADTVRHILGRDQGNVFGLYEMTGDSEMLGYALYVSGSYFNHSKHSSFD</sequence>
<dbReference type="PANTHER" id="PTHR12197:SF294">
    <property type="entry name" value="POTENTIAL PROTEIN LYSINE METHYLTRANSFERASE SET6"/>
    <property type="match status" value="1"/>
</dbReference>
<evidence type="ECO:0000313" key="2">
    <source>
        <dbReference type="EMBL" id="KAL0575427.1"/>
    </source>
</evidence>
<comment type="caution">
    <text evidence="2">The sequence shown here is derived from an EMBL/GenBank/DDBJ whole genome shotgun (WGS) entry which is preliminary data.</text>
</comment>
<dbReference type="PANTHER" id="PTHR12197">
    <property type="entry name" value="HISTONE-LYSINE N-METHYLTRANSFERASE SMYD"/>
    <property type="match status" value="1"/>
</dbReference>
<dbReference type="Proteomes" id="UP001465976">
    <property type="component" value="Unassembled WGS sequence"/>
</dbReference>